<dbReference type="InterPro" id="IPR013830">
    <property type="entry name" value="SGNH_hydro"/>
</dbReference>
<dbReference type="Pfam" id="PF13472">
    <property type="entry name" value="Lipase_GDSL_2"/>
    <property type="match status" value="1"/>
</dbReference>
<feature type="domain" description="SGNH hydrolase-type esterase" evidence="2">
    <location>
        <begin position="28"/>
        <end position="191"/>
    </location>
</feature>
<dbReference type="SUPFAM" id="SSF52266">
    <property type="entry name" value="SGNH hydrolase"/>
    <property type="match status" value="1"/>
</dbReference>
<feature type="chain" id="PRO_5045072222" evidence="1">
    <location>
        <begin position="20"/>
        <end position="205"/>
    </location>
</feature>
<dbReference type="InterPro" id="IPR036514">
    <property type="entry name" value="SGNH_hydro_sf"/>
</dbReference>
<evidence type="ECO:0000259" key="2">
    <source>
        <dbReference type="Pfam" id="PF13472"/>
    </source>
</evidence>
<name>A0ABY7VT79_9BACT</name>
<evidence type="ECO:0000313" key="3">
    <source>
        <dbReference type="EMBL" id="WDE96430.1"/>
    </source>
</evidence>
<feature type="signal peptide" evidence="1">
    <location>
        <begin position="1"/>
        <end position="19"/>
    </location>
</feature>
<proteinExistence type="predicted"/>
<evidence type="ECO:0000313" key="4">
    <source>
        <dbReference type="Proteomes" id="UP001214250"/>
    </source>
</evidence>
<dbReference type="Proteomes" id="UP001214250">
    <property type="component" value="Chromosome 1"/>
</dbReference>
<dbReference type="Gene3D" id="3.40.50.1110">
    <property type="entry name" value="SGNH hydrolase"/>
    <property type="match status" value="1"/>
</dbReference>
<dbReference type="InterPro" id="IPR051532">
    <property type="entry name" value="Ester_Hydrolysis_Enzymes"/>
</dbReference>
<organism evidence="3 4">
    <name type="scientific">Lentisphaera profundi</name>
    <dbReference type="NCBI Taxonomy" id="1658616"/>
    <lineage>
        <taxon>Bacteria</taxon>
        <taxon>Pseudomonadati</taxon>
        <taxon>Lentisphaerota</taxon>
        <taxon>Lentisphaeria</taxon>
        <taxon>Lentisphaerales</taxon>
        <taxon>Lentisphaeraceae</taxon>
        <taxon>Lentisphaera</taxon>
    </lineage>
</organism>
<evidence type="ECO:0000256" key="1">
    <source>
        <dbReference type="SAM" id="SignalP"/>
    </source>
</evidence>
<dbReference type="PANTHER" id="PTHR30383:SF24">
    <property type="entry name" value="THIOESTERASE 1_PROTEASE 1_LYSOPHOSPHOLIPASE L1"/>
    <property type="match status" value="1"/>
</dbReference>
<sequence>MIKKIIPHLTLFFAFALSALSSEQRIICLGDSLTAGYGVQESEAWPALLQKQLNKEHTDSKVINAGTSGATSAGGLRKLPWLFKKKVDVLIIALGANDGLRGLSTEVLEENLQKIITSAKKKNPSIRIILAGMKMPPNMGKEYTSKFEALYPRLAKKNDIELLPFMLEGVAGHPKMNLADGIHPNSEGHKIISNLIWKVLIKKDL</sequence>
<reference evidence="3 4" key="1">
    <citation type="submission" date="2023-02" db="EMBL/GenBank/DDBJ databases">
        <title>Genome sequence of Lentisphaera profundi SAORIC-696.</title>
        <authorList>
            <person name="Kim e."/>
            <person name="Cho J.-C."/>
            <person name="Choi A."/>
            <person name="Kang I."/>
        </authorList>
    </citation>
    <scope>NUCLEOTIDE SEQUENCE [LARGE SCALE GENOMIC DNA]</scope>
    <source>
        <strain evidence="3 4">SAORIC-696</strain>
    </source>
</reference>
<dbReference type="CDD" id="cd01822">
    <property type="entry name" value="Lysophospholipase_L1_like"/>
    <property type="match status" value="1"/>
</dbReference>
<dbReference type="PANTHER" id="PTHR30383">
    <property type="entry name" value="THIOESTERASE 1/PROTEASE 1/LYSOPHOSPHOLIPASE L1"/>
    <property type="match status" value="1"/>
</dbReference>
<keyword evidence="1" id="KW-0732">Signal</keyword>
<gene>
    <name evidence="3" type="ORF">PQO03_00435</name>
</gene>
<protein>
    <submittedName>
        <fullName evidence="3">Arylesterase</fullName>
    </submittedName>
</protein>
<dbReference type="EMBL" id="CP117811">
    <property type="protein sequence ID" value="WDE96430.1"/>
    <property type="molecule type" value="Genomic_DNA"/>
</dbReference>
<keyword evidence="4" id="KW-1185">Reference proteome</keyword>
<accession>A0ABY7VT79</accession>
<dbReference type="RefSeq" id="WP_274150496.1">
    <property type="nucleotide sequence ID" value="NZ_CP117811.1"/>
</dbReference>